<gene>
    <name evidence="1" type="ORF">IYQ_03263</name>
</gene>
<name>A0ABN0E4A6_AERSS</name>
<proteinExistence type="predicted"/>
<evidence type="ECO:0000313" key="2">
    <source>
        <dbReference type="Proteomes" id="UP000006428"/>
    </source>
</evidence>
<reference evidence="1 2" key="1">
    <citation type="journal article" date="2012" name="Front. Microbiol.">
        <title>Draft Genome Sequence of the Virulent Strain 01-B526 of the Fish Pathogen Aeromonas salmonicida.</title>
        <authorList>
            <person name="Charette S.J."/>
            <person name="Brochu F."/>
            <person name="Boyle B."/>
            <person name="Filion G."/>
            <person name="Tanaka K.H."/>
            <person name="Derome N."/>
        </authorList>
    </citation>
    <scope>NUCLEOTIDE SEQUENCE [LARGE SCALE GENOMIC DNA]</scope>
    <source>
        <strain evidence="1 2">01-B526</strain>
    </source>
</reference>
<protein>
    <submittedName>
        <fullName evidence="1">Uncharacterized protein</fullName>
    </submittedName>
</protein>
<sequence>MRFINITAEKNRERRNISDEEIALLLLCGTNRYLALEITIKR</sequence>
<dbReference type="Proteomes" id="UP000006428">
    <property type="component" value="Unassembled WGS sequence"/>
</dbReference>
<comment type="caution">
    <text evidence="1">The sequence shown here is derived from an EMBL/GenBank/DDBJ whole genome shotgun (WGS) entry which is preliminary data.</text>
</comment>
<evidence type="ECO:0000313" key="1">
    <source>
        <dbReference type="EMBL" id="EHI53910.1"/>
    </source>
</evidence>
<accession>A0ABN0E4A6</accession>
<dbReference type="EMBL" id="AGVO01000008">
    <property type="protein sequence ID" value="EHI53910.1"/>
    <property type="molecule type" value="Genomic_DNA"/>
</dbReference>
<organism evidence="1 2">
    <name type="scientific">Aeromonas salmonicida subsp. salmonicida 01-B526</name>
    <dbReference type="NCBI Taxonomy" id="1076135"/>
    <lineage>
        <taxon>Bacteria</taxon>
        <taxon>Pseudomonadati</taxon>
        <taxon>Pseudomonadota</taxon>
        <taxon>Gammaproteobacteria</taxon>
        <taxon>Aeromonadales</taxon>
        <taxon>Aeromonadaceae</taxon>
        <taxon>Aeromonas</taxon>
    </lineage>
</organism>
<keyword evidence="2" id="KW-1185">Reference proteome</keyword>